<evidence type="ECO:0000313" key="1">
    <source>
        <dbReference type="EMBL" id="CAM9872873.1"/>
    </source>
</evidence>
<dbReference type="EMBL" id="OX596103">
    <property type="protein sequence ID" value="CAM9872873.1"/>
    <property type="molecule type" value="Genomic_DNA"/>
</dbReference>
<organism evidence="1 2">
    <name type="scientific">Rangifer tarandus platyrhynchus</name>
    <name type="common">Svalbard reindeer</name>
    <dbReference type="NCBI Taxonomy" id="3082113"/>
    <lineage>
        <taxon>Eukaryota</taxon>
        <taxon>Metazoa</taxon>
        <taxon>Chordata</taxon>
        <taxon>Craniata</taxon>
        <taxon>Vertebrata</taxon>
        <taxon>Euteleostomi</taxon>
        <taxon>Mammalia</taxon>
        <taxon>Eutheria</taxon>
        <taxon>Laurasiatheria</taxon>
        <taxon>Artiodactyla</taxon>
        <taxon>Ruminantia</taxon>
        <taxon>Pecora</taxon>
        <taxon>Cervidae</taxon>
        <taxon>Odocoileinae</taxon>
        <taxon>Rangifer</taxon>
    </lineage>
</organism>
<proteinExistence type="predicted"/>
<reference evidence="1" key="2">
    <citation type="submission" date="2025-03" db="EMBL/GenBank/DDBJ databases">
        <authorList>
            <consortium name="ELIXIR-Norway"/>
            <consortium name="Elixir Norway"/>
        </authorList>
    </citation>
    <scope>NUCLEOTIDE SEQUENCE</scope>
</reference>
<evidence type="ECO:0000313" key="2">
    <source>
        <dbReference type="Proteomes" id="UP001162501"/>
    </source>
</evidence>
<gene>
    <name evidence="1" type="ORF">MRATA1EN22A_LOCUS8680</name>
</gene>
<accession>A0AC59YQL6</accession>
<sequence>MQRSLDSPWNVGKPTAASRQPASHCPGLGLRPRLTAADRCPLECPWSPRAPSPPPSKVTPQEGSQWKAPDSAQTFLVLSVKEEGSVQFPARQPDGTVNHRIKGDVSIRPLPGVVSFSVSVASAVKWDGSTASQGLP</sequence>
<name>A0AC59YQL6_RANTA</name>
<protein>
    <submittedName>
        <fullName evidence="1">Uncharacterized protein</fullName>
    </submittedName>
</protein>
<reference evidence="1" key="1">
    <citation type="submission" date="2023-05" db="EMBL/GenBank/DDBJ databases">
        <authorList>
            <consortium name="ELIXIR-Norway"/>
        </authorList>
    </citation>
    <scope>NUCLEOTIDE SEQUENCE</scope>
</reference>
<dbReference type="Proteomes" id="UP001162501">
    <property type="component" value="Chromosome 19"/>
</dbReference>